<keyword evidence="2" id="KW-1133">Transmembrane helix</keyword>
<name>A0A397QB25_9HYPH</name>
<keyword evidence="4" id="KW-1185">Reference proteome</keyword>
<sequence>MQQITSVIGVIAVWLGLSVGAWWLHRLYAHRKQRRKLALANEAWMRVREAPEIFADIRAAGMAIDAADGQARTHALLSRVRDYSDYFDDVSALRAELSRALKRDDCPPLTEILNLRRDMWAAADVLLIDDPAVFGEAFSEPGSYEEFCRDAEDLLFLDAAPLKDDPIALRLSLADEDMQTFVSGVEGEIADERERERFPTLREIIAYPVSWLRAVPRGLAWGARMTARAGRALGRLAVNAGRIASAIGAALWQVVRQVPGAIAKTARGLSALIARRPSVRFPEGRAAAIGAGVRSAAKRAPAYAKAAGRGVASVRHHPAVERIAASMRRAGDRFPDQVAQGLSRAAEMARDVRARAKAATFHASGRAREFEAGELGLHYDFLVKAHSLRQRYADMLRRAPELTETGRQFIARLELEKRSERLRLGTAKLRRRARLELVRLLTLLIAVLERLRDRLADAPPQPAQTTNLLTSPLHRLFLPPPSPREAGADFPGGLRAQARSWARGWGRSARRLRDVTPEPEESGSTATEASEAEENPAAAREASSELKPKIEETREAAADNDPDEQALRRVRRLFGIRDRKKQRDSGKRRENGAAQQPRGGAHASNGKDTAEAEKQADAETGRSAKAQILPPLRGSRAGNYDETDAGARSRDSLRSRLSGIGDEDEDASVANDGAAGEQAERRRWRRWFGL</sequence>
<organism evidence="3 4">
    <name type="scientific">Dichotomicrobium thermohalophilum</name>
    <dbReference type="NCBI Taxonomy" id="933063"/>
    <lineage>
        <taxon>Bacteria</taxon>
        <taxon>Pseudomonadati</taxon>
        <taxon>Pseudomonadota</taxon>
        <taxon>Alphaproteobacteria</taxon>
        <taxon>Hyphomicrobiales</taxon>
        <taxon>Hyphomicrobiaceae</taxon>
        <taxon>Dichotomicrobium</taxon>
    </lineage>
</organism>
<dbReference type="EMBL" id="QXDF01000001">
    <property type="protein sequence ID" value="RIA55314.1"/>
    <property type="molecule type" value="Genomic_DNA"/>
</dbReference>
<feature type="compositionally biased region" description="Basic and acidic residues" evidence="1">
    <location>
        <begin position="575"/>
        <end position="591"/>
    </location>
</feature>
<feature type="compositionally biased region" description="Basic and acidic residues" evidence="1">
    <location>
        <begin position="608"/>
        <end position="622"/>
    </location>
</feature>
<feature type="compositionally biased region" description="Low complexity" evidence="1">
    <location>
        <begin position="522"/>
        <end position="541"/>
    </location>
</feature>
<protein>
    <submittedName>
        <fullName evidence="3">Uncharacterized protein</fullName>
    </submittedName>
</protein>
<comment type="caution">
    <text evidence="3">The sequence shown here is derived from an EMBL/GenBank/DDBJ whole genome shotgun (WGS) entry which is preliminary data.</text>
</comment>
<dbReference type="RefSeq" id="WP_119060233.1">
    <property type="nucleotide sequence ID" value="NZ_QXDF01000001.1"/>
</dbReference>
<gene>
    <name evidence="3" type="ORF">BXY53_0375</name>
</gene>
<feature type="region of interest" description="Disordered" evidence="1">
    <location>
        <begin position="506"/>
        <end position="549"/>
    </location>
</feature>
<dbReference type="Proteomes" id="UP000266273">
    <property type="component" value="Unassembled WGS sequence"/>
</dbReference>
<evidence type="ECO:0000313" key="3">
    <source>
        <dbReference type="EMBL" id="RIA55314.1"/>
    </source>
</evidence>
<evidence type="ECO:0000256" key="1">
    <source>
        <dbReference type="SAM" id="MobiDB-lite"/>
    </source>
</evidence>
<feature type="region of interest" description="Disordered" evidence="1">
    <location>
        <begin position="572"/>
        <end position="690"/>
    </location>
</feature>
<evidence type="ECO:0000256" key="2">
    <source>
        <dbReference type="SAM" id="Phobius"/>
    </source>
</evidence>
<accession>A0A397QB25</accession>
<feature type="compositionally biased region" description="Basic and acidic residues" evidence="1">
    <location>
        <begin position="645"/>
        <end position="654"/>
    </location>
</feature>
<feature type="transmembrane region" description="Helical" evidence="2">
    <location>
        <begin position="6"/>
        <end position="25"/>
    </location>
</feature>
<dbReference type="AlphaFoldDB" id="A0A397QB25"/>
<proteinExistence type="predicted"/>
<keyword evidence="2" id="KW-0812">Transmembrane</keyword>
<keyword evidence="2" id="KW-0472">Membrane</keyword>
<reference evidence="3 4" key="1">
    <citation type="submission" date="2018-08" db="EMBL/GenBank/DDBJ databases">
        <title>Genomic Encyclopedia of Archaeal and Bacterial Type Strains, Phase II (KMG-II): from individual species to whole genera.</title>
        <authorList>
            <person name="Goeker M."/>
        </authorList>
    </citation>
    <scope>NUCLEOTIDE SEQUENCE [LARGE SCALE GENOMIC DNA]</scope>
    <source>
        <strain evidence="3 4">DSM 5002</strain>
    </source>
</reference>
<evidence type="ECO:0000313" key="4">
    <source>
        <dbReference type="Proteomes" id="UP000266273"/>
    </source>
</evidence>
<dbReference type="OrthoDB" id="7955342at2"/>